<feature type="transmembrane region" description="Helical" evidence="1">
    <location>
        <begin position="12"/>
        <end position="31"/>
    </location>
</feature>
<dbReference type="InterPro" id="IPR055120">
    <property type="entry name" value="Chs-1/2_IV_N"/>
</dbReference>
<evidence type="ECO:0000313" key="3">
    <source>
        <dbReference type="EMBL" id="CAF4354438.1"/>
    </source>
</evidence>
<protein>
    <recommendedName>
        <fullName evidence="2">Chitin synthase chs-1/2 N-terminal putative transporter domain-containing protein</fullName>
    </recommendedName>
</protein>
<proteinExistence type="predicted"/>
<organism evidence="3 4">
    <name type="scientific">Adineta steineri</name>
    <dbReference type="NCBI Taxonomy" id="433720"/>
    <lineage>
        <taxon>Eukaryota</taxon>
        <taxon>Metazoa</taxon>
        <taxon>Spiralia</taxon>
        <taxon>Gnathifera</taxon>
        <taxon>Rotifera</taxon>
        <taxon>Eurotatoria</taxon>
        <taxon>Bdelloidea</taxon>
        <taxon>Adinetida</taxon>
        <taxon>Adinetidae</taxon>
        <taxon>Adineta</taxon>
    </lineage>
</organism>
<keyword evidence="1" id="KW-0472">Membrane</keyword>
<dbReference type="Proteomes" id="UP000663844">
    <property type="component" value="Unassembled WGS sequence"/>
</dbReference>
<reference evidence="3" key="1">
    <citation type="submission" date="2021-02" db="EMBL/GenBank/DDBJ databases">
        <authorList>
            <person name="Nowell W R."/>
        </authorList>
    </citation>
    <scope>NUCLEOTIDE SEQUENCE</scope>
</reference>
<evidence type="ECO:0000256" key="1">
    <source>
        <dbReference type="SAM" id="Phobius"/>
    </source>
</evidence>
<feature type="transmembrane region" description="Helical" evidence="1">
    <location>
        <begin position="43"/>
        <end position="61"/>
    </location>
</feature>
<comment type="caution">
    <text evidence="3">The sequence shown here is derived from an EMBL/GenBank/DDBJ whole genome shotgun (WGS) entry which is preliminary data.</text>
</comment>
<feature type="transmembrane region" description="Helical" evidence="1">
    <location>
        <begin position="88"/>
        <end position="108"/>
    </location>
</feature>
<feature type="non-terminal residue" evidence="3">
    <location>
        <position position="198"/>
    </location>
</feature>
<feature type="domain" description="Chitin synthase chs-1/2 N-terminal putative transporter" evidence="2">
    <location>
        <begin position="7"/>
        <end position="108"/>
    </location>
</feature>
<dbReference type="Pfam" id="PF23000">
    <property type="entry name" value="ChitinSynthase_IV_N"/>
    <property type="match status" value="1"/>
</dbReference>
<accession>A0A820LCZ6</accession>
<name>A0A820LCZ6_9BILA</name>
<feature type="transmembrane region" description="Helical" evidence="1">
    <location>
        <begin position="155"/>
        <end position="173"/>
    </location>
</feature>
<gene>
    <name evidence="3" type="ORF">OXD698_LOCUS48956</name>
</gene>
<dbReference type="EMBL" id="CAJOAZ010021286">
    <property type="protein sequence ID" value="CAF4354438.1"/>
    <property type="molecule type" value="Genomic_DNA"/>
</dbReference>
<keyword evidence="1" id="KW-0812">Transmembrane</keyword>
<evidence type="ECO:0000259" key="2">
    <source>
        <dbReference type="Pfam" id="PF23000"/>
    </source>
</evidence>
<feature type="non-terminal residue" evidence="3">
    <location>
        <position position="1"/>
    </location>
</feature>
<evidence type="ECO:0000313" key="4">
    <source>
        <dbReference type="Proteomes" id="UP000663844"/>
    </source>
</evidence>
<dbReference type="AlphaFoldDB" id="A0A820LCZ6"/>
<keyword evidence="1" id="KW-1133">Transmembrane helix</keyword>
<sequence>GLNQTMKILTLVADIGAVIMQLCVCFIPYILSVKENTSSGLNWQLPLALLLISLGYWESFIETPLSKKRFFKWFQNGIRALKKTRPKVYVTASLLKIFVLISTAMYFLPEAIDRKMYLRIFEHIPIGYTHSTVSRVVGGGIFDEHEDLFRITYEAYIPLIIQVFSSCICYYTGRVACKVLMQSFGFSLPLTLSTLVTY</sequence>